<dbReference type="Pfam" id="PF16745">
    <property type="entry name" value="RsgA_N"/>
    <property type="match status" value="1"/>
</dbReference>
<evidence type="ECO:0000256" key="6">
    <source>
        <dbReference type="ARBA" id="ARBA00022801"/>
    </source>
</evidence>
<keyword evidence="2 10" id="KW-0690">Ribosome biogenesis</keyword>
<feature type="domain" description="CP-type G" evidence="12">
    <location>
        <begin position="58"/>
        <end position="218"/>
    </location>
</feature>
<keyword evidence="7 10" id="KW-0862">Zinc</keyword>
<comment type="function">
    <text evidence="10">One of several proteins that assist in the late maturation steps of the functional core of the 30S ribosomal subunit. Helps release RbfA from mature subunits. May play a role in the assembly of ribosomal proteins into the subunit. Circularly permuted GTPase that catalyzes slow GTP hydrolysis, GTPase activity is stimulated by the 30S ribosomal subunit.</text>
</comment>
<dbReference type="InterPro" id="IPR027417">
    <property type="entry name" value="P-loop_NTPase"/>
</dbReference>
<dbReference type="NCBIfam" id="TIGR00157">
    <property type="entry name" value="ribosome small subunit-dependent GTPase A"/>
    <property type="match status" value="1"/>
</dbReference>
<dbReference type="CDD" id="cd01854">
    <property type="entry name" value="YjeQ_EngC"/>
    <property type="match status" value="1"/>
</dbReference>
<dbReference type="PANTHER" id="PTHR32120:SF11">
    <property type="entry name" value="SMALL RIBOSOMAL SUBUNIT BIOGENESIS GTPASE RSGA 1, MITOCHONDRIAL-RELATED"/>
    <property type="match status" value="1"/>
</dbReference>
<dbReference type="GO" id="GO:0019843">
    <property type="term" value="F:rRNA binding"/>
    <property type="evidence" value="ECO:0007669"/>
    <property type="project" value="UniProtKB-KW"/>
</dbReference>
<keyword evidence="8 10" id="KW-0694">RNA-binding</keyword>
<evidence type="ECO:0000313" key="13">
    <source>
        <dbReference type="EMBL" id="SDI67546.1"/>
    </source>
</evidence>
<dbReference type="Pfam" id="PF03193">
    <property type="entry name" value="RsgA_GTPase"/>
    <property type="match status" value="1"/>
</dbReference>
<sequence length="287" mass="32222">MQEGQIVKAVGGFYDVKNDEGIFRCRARGLFRKQNIKPLVGDYVAFADNYVQTVEPRTNELHRPPIANIDQVFLVSSITKPAFSAYLLDRILVHVEALNVAAVIVVTKQDIATAEDMDTFNAYRKIYEDLGYPVTVVSRDDDEDRRTLLPYMYERVSVLAGQSGVGKSALLNRLAPELQLETGEISEGLARGKHTTRQVELLSVGGGRVADTPGFSSLDFTGIEPALVQDCFPEISEARTECKYRGCTHRKEDGCGVKAAVERADIARSRYEHYRQFFNEVEESRRY</sequence>
<evidence type="ECO:0000256" key="2">
    <source>
        <dbReference type="ARBA" id="ARBA00022517"/>
    </source>
</evidence>
<dbReference type="Gene3D" id="1.10.40.50">
    <property type="entry name" value="Probable gtpase engc, domain 3"/>
    <property type="match status" value="1"/>
</dbReference>
<dbReference type="HAMAP" id="MF_01820">
    <property type="entry name" value="GTPase_RsgA"/>
    <property type="match status" value="1"/>
</dbReference>
<name>A0A1G8MHZ4_9BACI</name>
<dbReference type="InterPro" id="IPR010914">
    <property type="entry name" value="RsgA_GTPase_dom"/>
</dbReference>
<feature type="binding site" evidence="10">
    <location>
        <position position="242"/>
    </location>
    <ligand>
        <name>Zn(2+)</name>
        <dbReference type="ChEBI" id="CHEBI:29105"/>
    </ligand>
</feature>
<dbReference type="GO" id="GO:0005525">
    <property type="term" value="F:GTP binding"/>
    <property type="evidence" value="ECO:0007669"/>
    <property type="project" value="UniProtKB-UniRule"/>
</dbReference>
<dbReference type="PANTHER" id="PTHR32120">
    <property type="entry name" value="SMALL RIBOSOMAL SUBUNIT BIOGENESIS GTPASE RSGA"/>
    <property type="match status" value="1"/>
</dbReference>
<comment type="subcellular location">
    <subcellularLocation>
        <location evidence="10">Cytoplasm</location>
    </subcellularLocation>
</comment>
<evidence type="ECO:0000256" key="8">
    <source>
        <dbReference type="ARBA" id="ARBA00022884"/>
    </source>
</evidence>
<comment type="similarity">
    <text evidence="10">Belongs to the TRAFAC class YlqF/YawG GTPase family. RsgA subfamily.</text>
</comment>
<evidence type="ECO:0000256" key="4">
    <source>
        <dbReference type="ARBA" id="ARBA00022730"/>
    </source>
</evidence>
<reference evidence="13 14" key="1">
    <citation type="submission" date="2016-10" db="EMBL/GenBank/DDBJ databases">
        <authorList>
            <person name="de Groot N.N."/>
        </authorList>
    </citation>
    <scope>NUCLEOTIDE SEQUENCE [LARGE SCALE GENOMIC DNA]</scope>
    <source>
        <strain evidence="13 14">DSM 21771</strain>
    </source>
</reference>
<dbReference type="GO" id="GO:0042274">
    <property type="term" value="P:ribosomal small subunit biogenesis"/>
    <property type="evidence" value="ECO:0007669"/>
    <property type="project" value="UniProtKB-UniRule"/>
</dbReference>
<dbReference type="Gene3D" id="3.40.50.300">
    <property type="entry name" value="P-loop containing nucleotide triphosphate hydrolases"/>
    <property type="match status" value="1"/>
</dbReference>
<dbReference type="Proteomes" id="UP000198853">
    <property type="component" value="Unassembled WGS sequence"/>
</dbReference>
<keyword evidence="6 10" id="KW-0378">Hydrolase</keyword>
<feature type="binding site" evidence="10">
    <location>
        <position position="247"/>
    </location>
    <ligand>
        <name>Zn(2+)</name>
        <dbReference type="ChEBI" id="CHEBI:29105"/>
    </ligand>
</feature>
<dbReference type="InterPro" id="IPR030378">
    <property type="entry name" value="G_CP_dom"/>
</dbReference>
<dbReference type="InterPro" id="IPR031944">
    <property type="entry name" value="RsgA_N"/>
</dbReference>
<gene>
    <name evidence="10" type="primary">rsgA</name>
    <name evidence="13" type="ORF">SAMN04488123_104174</name>
</gene>
<dbReference type="CDD" id="cd04466">
    <property type="entry name" value="S1_YloQ_GTPase"/>
    <property type="match status" value="1"/>
</dbReference>
<evidence type="ECO:0000256" key="7">
    <source>
        <dbReference type="ARBA" id="ARBA00022833"/>
    </source>
</evidence>
<dbReference type="SUPFAM" id="SSF50249">
    <property type="entry name" value="Nucleic acid-binding proteins"/>
    <property type="match status" value="1"/>
</dbReference>
<dbReference type="GO" id="GO:0046872">
    <property type="term" value="F:metal ion binding"/>
    <property type="evidence" value="ECO:0007669"/>
    <property type="project" value="UniProtKB-KW"/>
</dbReference>
<keyword evidence="14" id="KW-1185">Reference proteome</keyword>
<evidence type="ECO:0000256" key="10">
    <source>
        <dbReference type="HAMAP-Rule" id="MF_01820"/>
    </source>
</evidence>
<dbReference type="PROSITE" id="PS51721">
    <property type="entry name" value="G_CP"/>
    <property type="match status" value="1"/>
</dbReference>
<proteinExistence type="inferred from homology"/>
<feature type="domain" description="EngC GTPase" evidence="11">
    <location>
        <begin position="67"/>
        <end position="216"/>
    </location>
</feature>
<evidence type="ECO:0000256" key="3">
    <source>
        <dbReference type="ARBA" id="ARBA00022723"/>
    </source>
</evidence>
<keyword evidence="9 10" id="KW-0342">GTP-binding</keyword>
<dbReference type="InterPro" id="IPR004881">
    <property type="entry name" value="Ribosome_biogen_GTPase_RsgA"/>
</dbReference>
<dbReference type="Gene3D" id="2.40.50.140">
    <property type="entry name" value="Nucleic acid-binding proteins"/>
    <property type="match status" value="1"/>
</dbReference>
<feature type="binding site" evidence="10">
    <location>
        <begin position="107"/>
        <end position="110"/>
    </location>
    <ligand>
        <name>GTP</name>
        <dbReference type="ChEBI" id="CHEBI:37565"/>
    </ligand>
</feature>
<comment type="subunit">
    <text evidence="10">Monomer. Associates with 30S ribosomal subunit, binds 16S rRNA.</text>
</comment>
<comment type="cofactor">
    <cofactor evidence="10">
        <name>Zn(2+)</name>
        <dbReference type="ChEBI" id="CHEBI:29105"/>
    </cofactor>
    <text evidence="10">Binds 1 zinc ion per subunit.</text>
</comment>
<dbReference type="EC" id="3.6.1.-" evidence="10"/>
<dbReference type="GO" id="GO:0003924">
    <property type="term" value="F:GTPase activity"/>
    <property type="evidence" value="ECO:0007669"/>
    <property type="project" value="UniProtKB-UniRule"/>
</dbReference>
<feature type="binding site" evidence="10">
    <location>
        <position position="255"/>
    </location>
    <ligand>
        <name>Zn(2+)</name>
        <dbReference type="ChEBI" id="CHEBI:29105"/>
    </ligand>
</feature>
<evidence type="ECO:0000256" key="9">
    <source>
        <dbReference type="ARBA" id="ARBA00023134"/>
    </source>
</evidence>
<organism evidence="13 14">
    <name type="scientific">Natribacillus halophilus</name>
    <dbReference type="NCBI Taxonomy" id="549003"/>
    <lineage>
        <taxon>Bacteria</taxon>
        <taxon>Bacillati</taxon>
        <taxon>Bacillota</taxon>
        <taxon>Bacilli</taxon>
        <taxon>Bacillales</taxon>
        <taxon>Bacillaceae</taxon>
        <taxon>Natribacillus</taxon>
    </lineage>
</organism>
<evidence type="ECO:0000259" key="11">
    <source>
        <dbReference type="PROSITE" id="PS50936"/>
    </source>
</evidence>
<dbReference type="PROSITE" id="PS50936">
    <property type="entry name" value="ENGC_GTPASE"/>
    <property type="match status" value="1"/>
</dbReference>
<keyword evidence="5 10" id="KW-0547">Nucleotide-binding</keyword>
<dbReference type="AlphaFoldDB" id="A0A1G8MHZ4"/>
<keyword evidence="1 10" id="KW-0963">Cytoplasm</keyword>
<dbReference type="OrthoDB" id="9809485at2"/>
<evidence type="ECO:0000256" key="5">
    <source>
        <dbReference type="ARBA" id="ARBA00022741"/>
    </source>
</evidence>
<keyword evidence="4 10" id="KW-0699">rRNA-binding</keyword>
<evidence type="ECO:0000259" key="12">
    <source>
        <dbReference type="PROSITE" id="PS51721"/>
    </source>
</evidence>
<dbReference type="RefSeq" id="WP_090397368.1">
    <property type="nucleotide sequence ID" value="NZ_FNEN01000004.1"/>
</dbReference>
<dbReference type="GO" id="GO:0005737">
    <property type="term" value="C:cytoplasm"/>
    <property type="evidence" value="ECO:0007669"/>
    <property type="project" value="UniProtKB-SubCell"/>
</dbReference>
<dbReference type="InterPro" id="IPR012340">
    <property type="entry name" value="NA-bd_OB-fold"/>
</dbReference>
<dbReference type="SUPFAM" id="SSF52540">
    <property type="entry name" value="P-loop containing nucleoside triphosphate hydrolases"/>
    <property type="match status" value="1"/>
</dbReference>
<evidence type="ECO:0000256" key="1">
    <source>
        <dbReference type="ARBA" id="ARBA00022490"/>
    </source>
</evidence>
<comment type="caution">
    <text evidence="10">Lacks conserved residue(s) required for the propagation of feature annotation.</text>
</comment>
<evidence type="ECO:0000313" key="14">
    <source>
        <dbReference type="Proteomes" id="UP000198853"/>
    </source>
</evidence>
<dbReference type="EMBL" id="FNEN01000004">
    <property type="protein sequence ID" value="SDI67546.1"/>
    <property type="molecule type" value="Genomic_DNA"/>
</dbReference>
<keyword evidence="3 10" id="KW-0479">Metal-binding</keyword>
<feature type="binding site" evidence="10">
    <location>
        <position position="249"/>
    </location>
    <ligand>
        <name>Zn(2+)</name>
        <dbReference type="ChEBI" id="CHEBI:29105"/>
    </ligand>
</feature>
<protein>
    <recommendedName>
        <fullName evidence="10">Small ribosomal subunit biogenesis GTPase RsgA</fullName>
        <ecNumber evidence="10">3.6.1.-</ecNumber>
    </recommendedName>
</protein>
<accession>A0A1G8MHZ4</accession>